<evidence type="ECO:0000313" key="2">
    <source>
        <dbReference type="EMBL" id="CAG8974629.1"/>
    </source>
</evidence>
<keyword evidence="3" id="KW-1185">Reference proteome</keyword>
<name>A0A9N9LG75_9HELO</name>
<feature type="region of interest" description="Disordered" evidence="1">
    <location>
        <begin position="1"/>
        <end position="52"/>
    </location>
</feature>
<accession>A0A9N9LG75</accession>
<comment type="caution">
    <text evidence="2">The sequence shown here is derived from an EMBL/GenBank/DDBJ whole genome shotgun (WGS) entry which is preliminary data.</text>
</comment>
<dbReference type="EMBL" id="CAJVRM010000110">
    <property type="protein sequence ID" value="CAG8974629.1"/>
    <property type="molecule type" value="Genomic_DNA"/>
</dbReference>
<gene>
    <name evidence="2" type="ORF">HYALB_00009807</name>
</gene>
<feature type="compositionally biased region" description="Basic and acidic residues" evidence="1">
    <location>
        <begin position="31"/>
        <end position="52"/>
    </location>
</feature>
<reference evidence="2" key="1">
    <citation type="submission" date="2021-07" db="EMBL/GenBank/DDBJ databases">
        <authorList>
            <person name="Durling M."/>
        </authorList>
    </citation>
    <scope>NUCLEOTIDE SEQUENCE</scope>
</reference>
<feature type="compositionally biased region" description="Basic and acidic residues" evidence="1">
    <location>
        <begin position="1"/>
        <end position="10"/>
    </location>
</feature>
<dbReference type="Proteomes" id="UP000701801">
    <property type="component" value="Unassembled WGS sequence"/>
</dbReference>
<sequence length="125" mass="13827">MSSSKNDERNSNNSLETGIASEDLMSNAGDFSKKRRDEVAAKAEKAEKAAKKKMEDEIRAAYEANNAVGETGNNSKQKRRGKGKDCLEVFYASGQIPILSCRYSSKHGTAEIYKNLVILYKKSLL</sequence>
<proteinExistence type="predicted"/>
<evidence type="ECO:0000256" key="1">
    <source>
        <dbReference type="SAM" id="MobiDB-lite"/>
    </source>
</evidence>
<organism evidence="2 3">
    <name type="scientific">Hymenoscyphus albidus</name>
    <dbReference type="NCBI Taxonomy" id="595503"/>
    <lineage>
        <taxon>Eukaryota</taxon>
        <taxon>Fungi</taxon>
        <taxon>Dikarya</taxon>
        <taxon>Ascomycota</taxon>
        <taxon>Pezizomycotina</taxon>
        <taxon>Leotiomycetes</taxon>
        <taxon>Helotiales</taxon>
        <taxon>Helotiaceae</taxon>
        <taxon>Hymenoscyphus</taxon>
    </lineage>
</organism>
<evidence type="ECO:0000313" key="3">
    <source>
        <dbReference type="Proteomes" id="UP000701801"/>
    </source>
</evidence>
<protein>
    <submittedName>
        <fullName evidence="2">Uncharacterized protein</fullName>
    </submittedName>
</protein>
<dbReference type="AlphaFoldDB" id="A0A9N9LG75"/>
<dbReference type="OrthoDB" id="10495675at2759"/>